<proteinExistence type="predicted"/>
<dbReference type="GO" id="GO:0044183">
    <property type="term" value="F:protein folding chaperone"/>
    <property type="evidence" value="ECO:0007669"/>
    <property type="project" value="TreeGrafter"/>
</dbReference>
<feature type="region of interest" description="Disordered" evidence="4">
    <location>
        <begin position="422"/>
        <end position="446"/>
    </location>
</feature>
<dbReference type="EMBL" id="HBGV01009621">
    <property type="protein sequence ID" value="CAD9492630.1"/>
    <property type="molecule type" value="Transcribed_RNA"/>
</dbReference>
<evidence type="ECO:0000256" key="1">
    <source>
        <dbReference type="ARBA" id="ARBA00022737"/>
    </source>
</evidence>
<dbReference type="InterPro" id="IPR001179">
    <property type="entry name" value="PPIase_FKBP_dom"/>
</dbReference>
<feature type="compositionally biased region" description="Basic and acidic residues" evidence="4">
    <location>
        <begin position="324"/>
        <end position="343"/>
    </location>
</feature>
<keyword evidence="2" id="KW-0802">TPR repeat</keyword>
<dbReference type="Gene3D" id="3.10.50.40">
    <property type="match status" value="1"/>
</dbReference>
<sequence>MVEFEEITDEQEESKASDRGVWKELMGNELVMRCYEQTKGAEEPGLGDYVNIEVTGYVLGSNNFKDDRDAAVREAFKGGKVFLDKQKWSLTMGDSEVTPALEMGVKFLCEGGRAYVLSQAKFAYGHTGRLGTKPCVNVEGLQSVLYDVAVVSVLSCSSDKYDTHECQIQRAAAKKVLANDCYASEWDGMGMSRALKLYSKASDMMSSLIARLPDPVPDDLKETAHQAQTLVIDCLNNVAAVHLRAKEYGKAKQACVQVIQIDQQNIKALCRAAHAAMRDPSSSYEESDAAIAAAEEVLEKLDPKDETKLFIEVRRLRHDLTARKRKYKEQQKDMSKKMFPTKEQDEDEKLAQECLKVAKETHQTENEEQQQSVLRRWWNAFLATQDIPRWERFWRNFKYQLVLMALLSLWQKYHLANLQKKASSGGDAPQQKPFMSNDVEGGQSEF</sequence>
<dbReference type="PANTHER" id="PTHR46512:SF1">
    <property type="entry name" value="PEPTIDYLPROLYL ISOMERASE"/>
    <property type="match status" value="1"/>
</dbReference>
<dbReference type="PROSITE" id="PS50059">
    <property type="entry name" value="FKBP_PPIASE"/>
    <property type="match status" value="1"/>
</dbReference>
<dbReference type="SUPFAM" id="SSF54534">
    <property type="entry name" value="FKBP-like"/>
    <property type="match status" value="1"/>
</dbReference>
<dbReference type="GO" id="GO:0003755">
    <property type="term" value="F:peptidyl-prolyl cis-trans isomerase activity"/>
    <property type="evidence" value="ECO:0007669"/>
    <property type="project" value="UniProtKB-KW"/>
</dbReference>
<dbReference type="InterPro" id="IPR050754">
    <property type="entry name" value="FKBP4/5/8-like"/>
</dbReference>
<keyword evidence="3" id="KW-0413">Isomerase</keyword>
<protein>
    <recommendedName>
        <fullName evidence="3">peptidylprolyl isomerase</fullName>
        <ecNumber evidence="3">5.2.1.8</ecNumber>
    </recommendedName>
</protein>
<accession>A0A7S2HK08</accession>
<name>A0A7S2HK08_9STRA</name>
<feature type="region of interest" description="Disordered" evidence="4">
    <location>
        <begin position="324"/>
        <end position="345"/>
    </location>
</feature>
<gene>
    <name evidence="6" type="ORF">HTAM1171_LOCUS5970</name>
</gene>
<evidence type="ECO:0000313" key="6">
    <source>
        <dbReference type="EMBL" id="CAD9492630.1"/>
    </source>
</evidence>
<evidence type="ECO:0000256" key="2">
    <source>
        <dbReference type="ARBA" id="ARBA00022803"/>
    </source>
</evidence>
<dbReference type="Pfam" id="PF00254">
    <property type="entry name" value="FKBP_C"/>
    <property type="match status" value="1"/>
</dbReference>
<evidence type="ECO:0000259" key="5">
    <source>
        <dbReference type="PROSITE" id="PS50059"/>
    </source>
</evidence>
<dbReference type="SUPFAM" id="SSF48452">
    <property type="entry name" value="TPR-like"/>
    <property type="match status" value="1"/>
</dbReference>
<organism evidence="6">
    <name type="scientific">Helicotheca tamesis</name>
    <dbReference type="NCBI Taxonomy" id="374047"/>
    <lineage>
        <taxon>Eukaryota</taxon>
        <taxon>Sar</taxon>
        <taxon>Stramenopiles</taxon>
        <taxon>Ochrophyta</taxon>
        <taxon>Bacillariophyta</taxon>
        <taxon>Mediophyceae</taxon>
        <taxon>Lithodesmiophycidae</taxon>
        <taxon>Lithodesmiales</taxon>
        <taxon>Lithodesmiaceae</taxon>
        <taxon>Helicotheca</taxon>
    </lineage>
</organism>
<dbReference type="PANTHER" id="PTHR46512">
    <property type="entry name" value="PEPTIDYLPROLYL ISOMERASE"/>
    <property type="match status" value="1"/>
</dbReference>
<dbReference type="InterPro" id="IPR046357">
    <property type="entry name" value="PPIase_dom_sf"/>
</dbReference>
<comment type="catalytic activity">
    <reaction evidence="3">
        <text>[protein]-peptidylproline (omega=180) = [protein]-peptidylproline (omega=0)</text>
        <dbReference type="Rhea" id="RHEA:16237"/>
        <dbReference type="Rhea" id="RHEA-COMP:10747"/>
        <dbReference type="Rhea" id="RHEA-COMP:10748"/>
        <dbReference type="ChEBI" id="CHEBI:83833"/>
        <dbReference type="ChEBI" id="CHEBI:83834"/>
        <dbReference type="EC" id="5.2.1.8"/>
    </reaction>
</comment>
<feature type="domain" description="PPIase FKBP-type" evidence="5">
    <location>
        <begin position="47"/>
        <end position="154"/>
    </location>
</feature>
<dbReference type="GO" id="GO:0005829">
    <property type="term" value="C:cytosol"/>
    <property type="evidence" value="ECO:0007669"/>
    <property type="project" value="TreeGrafter"/>
</dbReference>
<evidence type="ECO:0000256" key="3">
    <source>
        <dbReference type="PROSITE-ProRule" id="PRU00277"/>
    </source>
</evidence>
<dbReference type="GO" id="GO:0016020">
    <property type="term" value="C:membrane"/>
    <property type="evidence" value="ECO:0007669"/>
    <property type="project" value="TreeGrafter"/>
</dbReference>
<dbReference type="AlphaFoldDB" id="A0A7S2HK08"/>
<dbReference type="EC" id="5.2.1.8" evidence="3"/>
<dbReference type="InterPro" id="IPR011990">
    <property type="entry name" value="TPR-like_helical_dom_sf"/>
</dbReference>
<dbReference type="GO" id="GO:0005740">
    <property type="term" value="C:mitochondrial envelope"/>
    <property type="evidence" value="ECO:0007669"/>
    <property type="project" value="TreeGrafter"/>
</dbReference>
<dbReference type="GO" id="GO:0012505">
    <property type="term" value="C:endomembrane system"/>
    <property type="evidence" value="ECO:0007669"/>
    <property type="project" value="TreeGrafter"/>
</dbReference>
<evidence type="ECO:0000256" key="4">
    <source>
        <dbReference type="SAM" id="MobiDB-lite"/>
    </source>
</evidence>
<dbReference type="Gene3D" id="1.25.40.10">
    <property type="entry name" value="Tetratricopeptide repeat domain"/>
    <property type="match status" value="1"/>
</dbReference>
<keyword evidence="3" id="KW-0697">Rotamase</keyword>
<keyword evidence="1" id="KW-0677">Repeat</keyword>
<reference evidence="6" key="1">
    <citation type="submission" date="2021-01" db="EMBL/GenBank/DDBJ databases">
        <authorList>
            <person name="Corre E."/>
            <person name="Pelletier E."/>
            <person name="Niang G."/>
            <person name="Scheremetjew M."/>
            <person name="Finn R."/>
            <person name="Kale V."/>
            <person name="Holt S."/>
            <person name="Cochrane G."/>
            <person name="Meng A."/>
            <person name="Brown T."/>
            <person name="Cohen L."/>
        </authorList>
    </citation>
    <scope>NUCLEOTIDE SEQUENCE</scope>
    <source>
        <strain evidence="6">CCMP826</strain>
    </source>
</reference>